<dbReference type="AlphaFoldDB" id="A0A6J6IQU7"/>
<organism evidence="1">
    <name type="scientific">freshwater metagenome</name>
    <dbReference type="NCBI Taxonomy" id="449393"/>
    <lineage>
        <taxon>unclassified sequences</taxon>
        <taxon>metagenomes</taxon>
        <taxon>ecological metagenomes</taxon>
    </lineage>
</organism>
<reference evidence="1" key="1">
    <citation type="submission" date="2020-05" db="EMBL/GenBank/DDBJ databases">
        <authorList>
            <person name="Chiriac C."/>
            <person name="Salcher M."/>
            <person name="Ghai R."/>
            <person name="Kavagutti S V."/>
        </authorList>
    </citation>
    <scope>NUCLEOTIDE SEQUENCE</scope>
</reference>
<gene>
    <name evidence="1" type="ORF">UFOPK1835_02201</name>
</gene>
<dbReference type="Gene3D" id="3.40.50.300">
    <property type="entry name" value="P-loop containing nucleotide triphosphate hydrolases"/>
    <property type="match status" value="1"/>
</dbReference>
<evidence type="ECO:0000313" key="1">
    <source>
        <dbReference type="EMBL" id="CAB4627021.1"/>
    </source>
</evidence>
<protein>
    <submittedName>
        <fullName evidence="1">Unannotated protein</fullName>
    </submittedName>
</protein>
<accession>A0A6J6IQU7</accession>
<sequence length="244" mass="25160">MVVPAALRELHDRTRPVTLAREHTLPVVDALGSLFVDGALTRGSAVGVSGVGATSLGLALAAGASRSGSWVAVVGLADLGLGAAFEAGISLERLALVEAPSPGRWAEVVAALVDGVDVVIVDGRAPLTPSEGRRLAARVRERGSVLIPVTQGSQPTRRRSGAWSVDLTLEVRSGRWEGLGQGHGHLRGRAVRAESAGRGRASRMRSCELWLPSADGSTTARVEPAPDATVVMLRPGRGVPSDGA</sequence>
<dbReference type="InterPro" id="IPR027417">
    <property type="entry name" value="P-loop_NTPase"/>
</dbReference>
<proteinExistence type="predicted"/>
<dbReference type="EMBL" id="CAEZUP010000164">
    <property type="protein sequence ID" value="CAB4627021.1"/>
    <property type="molecule type" value="Genomic_DNA"/>
</dbReference>
<name>A0A6J6IQU7_9ZZZZ</name>